<comment type="cofactor">
    <cofactor evidence="4">
        <name>Mg(2+)</name>
        <dbReference type="ChEBI" id="CHEBI:18420"/>
    </cofactor>
    <text evidence="4">Binds 2 magnesium ions per subunit.</text>
</comment>
<feature type="site" description="Substrate discrimination" evidence="4">
    <location>
        <position position="19"/>
    </location>
</feature>
<comment type="subcellular location">
    <subcellularLocation>
        <location evidence="4">Cytoplasm</location>
    </subcellularLocation>
</comment>
<dbReference type="CDD" id="cd03586">
    <property type="entry name" value="PolY_Pol_IV_kappa"/>
    <property type="match status" value="1"/>
</dbReference>
<comment type="subunit">
    <text evidence="4">Monomer.</text>
</comment>
<dbReference type="InterPro" id="IPR036775">
    <property type="entry name" value="DNA_pol_Y-fam_lit_finger_sf"/>
</dbReference>
<feature type="domain" description="UmuC" evidence="6">
    <location>
        <begin position="10"/>
        <end position="190"/>
    </location>
</feature>
<dbReference type="Gene3D" id="3.40.1170.60">
    <property type="match status" value="1"/>
</dbReference>
<reference evidence="8" key="1">
    <citation type="journal article" date="2019" name="Int. J. Syst. Evol. Microbiol.">
        <title>The Global Catalogue of Microorganisms (GCM) 10K type strain sequencing project: providing services to taxonomists for standard genome sequencing and annotation.</title>
        <authorList>
            <consortium name="The Broad Institute Genomics Platform"/>
            <consortium name="The Broad Institute Genome Sequencing Center for Infectious Disease"/>
            <person name="Wu L."/>
            <person name="Ma J."/>
        </authorList>
    </citation>
    <scope>NUCLEOTIDE SEQUENCE [LARGE SCALE GENOMIC DNA]</scope>
    <source>
        <strain evidence="8">KCTC 19466</strain>
    </source>
</reference>
<dbReference type="PANTHER" id="PTHR11076">
    <property type="entry name" value="DNA REPAIR POLYMERASE UMUC / TRANSFERASE FAMILY MEMBER"/>
    <property type="match status" value="1"/>
</dbReference>
<evidence type="ECO:0000313" key="8">
    <source>
        <dbReference type="Proteomes" id="UP000642819"/>
    </source>
</evidence>
<accession>A0ABQ3GC04</accession>
<keyword evidence="4" id="KW-0963">Cytoplasm</keyword>
<keyword evidence="4" id="KW-0479">Metal-binding</keyword>
<dbReference type="Pfam" id="PF11799">
    <property type="entry name" value="IMS_C"/>
    <property type="match status" value="1"/>
</dbReference>
<keyword evidence="8" id="KW-1185">Reference proteome</keyword>
<dbReference type="RefSeq" id="WP_189348496.1">
    <property type="nucleotide sequence ID" value="NZ_BMXK01000002.1"/>
</dbReference>
<keyword evidence="4" id="KW-0548">Nucleotidyltransferase</keyword>
<dbReference type="NCBIfam" id="NF002677">
    <property type="entry name" value="PRK02406.1"/>
    <property type="match status" value="1"/>
</dbReference>
<keyword evidence="4" id="KW-0238">DNA-binding</keyword>
<evidence type="ECO:0000256" key="3">
    <source>
        <dbReference type="ARBA" id="ARBA00049244"/>
    </source>
</evidence>
<comment type="similarity">
    <text evidence="1 4">Belongs to the DNA polymerase type-Y family.</text>
</comment>
<evidence type="ECO:0000256" key="1">
    <source>
        <dbReference type="ARBA" id="ARBA00010945"/>
    </source>
</evidence>
<feature type="binding site" evidence="4">
    <location>
        <position position="14"/>
    </location>
    <ligand>
        <name>Mg(2+)</name>
        <dbReference type="ChEBI" id="CHEBI:18420"/>
    </ligand>
</feature>
<evidence type="ECO:0000256" key="4">
    <source>
        <dbReference type="HAMAP-Rule" id="MF_01113"/>
    </source>
</evidence>
<keyword evidence="4" id="KW-0460">Magnesium</keyword>
<evidence type="ECO:0000313" key="7">
    <source>
        <dbReference type="EMBL" id="GHD00918.1"/>
    </source>
</evidence>
<dbReference type="EC" id="2.7.7.7" evidence="4"/>
<dbReference type="SUPFAM" id="SSF56672">
    <property type="entry name" value="DNA/RNA polymerases"/>
    <property type="match status" value="1"/>
</dbReference>
<dbReference type="InterPro" id="IPR043502">
    <property type="entry name" value="DNA/RNA_pol_sf"/>
</dbReference>
<gene>
    <name evidence="4 7" type="primary">dinB</name>
    <name evidence="7" type="ORF">GCM10008096_04420</name>
</gene>
<dbReference type="SUPFAM" id="SSF100879">
    <property type="entry name" value="Lesion bypass DNA polymerase (Y-family), little finger domain"/>
    <property type="match status" value="1"/>
</dbReference>
<name>A0ABQ3GC04_9MICC</name>
<evidence type="ECO:0000256" key="2">
    <source>
        <dbReference type="ARBA" id="ARBA00025589"/>
    </source>
</evidence>
<evidence type="ECO:0000256" key="5">
    <source>
        <dbReference type="SAM" id="MobiDB-lite"/>
    </source>
</evidence>
<dbReference type="PROSITE" id="PS50173">
    <property type="entry name" value="UMUC"/>
    <property type="match status" value="1"/>
</dbReference>
<feature type="active site" evidence="4">
    <location>
        <position position="109"/>
    </location>
</feature>
<feature type="region of interest" description="Disordered" evidence="5">
    <location>
        <begin position="383"/>
        <end position="403"/>
    </location>
</feature>
<keyword evidence="4" id="KW-0808">Transferase</keyword>
<dbReference type="EMBL" id="BMXK01000002">
    <property type="protein sequence ID" value="GHD00918.1"/>
    <property type="molecule type" value="Genomic_DNA"/>
</dbReference>
<comment type="catalytic activity">
    <reaction evidence="3 4">
        <text>DNA(n) + a 2'-deoxyribonucleoside 5'-triphosphate = DNA(n+1) + diphosphate</text>
        <dbReference type="Rhea" id="RHEA:22508"/>
        <dbReference type="Rhea" id="RHEA-COMP:17339"/>
        <dbReference type="Rhea" id="RHEA-COMP:17340"/>
        <dbReference type="ChEBI" id="CHEBI:33019"/>
        <dbReference type="ChEBI" id="CHEBI:61560"/>
        <dbReference type="ChEBI" id="CHEBI:173112"/>
        <dbReference type="EC" id="2.7.7.7"/>
    </reaction>
</comment>
<dbReference type="InterPro" id="IPR043128">
    <property type="entry name" value="Rev_trsase/Diguanyl_cyclase"/>
</dbReference>
<organism evidence="7 8">
    <name type="scientific">Zhihengliuella salsuginis</name>
    <dbReference type="NCBI Taxonomy" id="578222"/>
    <lineage>
        <taxon>Bacteria</taxon>
        <taxon>Bacillati</taxon>
        <taxon>Actinomycetota</taxon>
        <taxon>Actinomycetes</taxon>
        <taxon>Micrococcales</taxon>
        <taxon>Micrococcaceae</taxon>
        <taxon>Zhihengliuella</taxon>
    </lineage>
</organism>
<dbReference type="Gene3D" id="3.30.70.270">
    <property type="match status" value="1"/>
</dbReference>
<keyword evidence="4" id="KW-0239">DNA-directed DNA polymerase</keyword>
<comment type="caution">
    <text evidence="7">The sequence shown here is derived from an EMBL/GenBank/DDBJ whole genome shotgun (WGS) entry which is preliminary data.</text>
</comment>
<evidence type="ECO:0000259" key="6">
    <source>
        <dbReference type="PROSITE" id="PS50173"/>
    </source>
</evidence>
<dbReference type="InterPro" id="IPR017961">
    <property type="entry name" value="DNA_pol_Y-fam_little_finger"/>
</dbReference>
<dbReference type="PANTHER" id="PTHR11076:SF33">
    <property type="entry name" value="DNA POLYMERASE KAPPA"/>
    <property type="match status" value="1"/>
</dbReference>
<dbReference type="InterPro" id="IPR001126">
    <property type="entry name" value="UmuC"/>
</dbReference>
<protein>
    <recommendedName>
        <fullName evidence="4">DNA polymerase IV</fullName>
        <shortName evidence="4">Pol IV</shortName>
        <ecNumber evidence="4">2.7.7.7</ecNumber>
    </recommendedName>
</protein>
<sequence>MNETARPRAILHVDMDAFFVSVELLERPELIGEQVIVGHPAGRSVVLSASYECRALGVRSAMPMSTAMRLAPQATVIEPHQEQYRLASRRIMSIFRDVTPAVQQLSVDEAFLDVTGSLRRLGSPPRIGQSIRDQIRSELSLPASVGIAKNMFVAKIASTRAKPDGMLVIRPDETVPFLHTLPVSALWGVGQRTGEVLARAGIHSVRDIAQTPPATLGKMLGSTGAKLYELAWGRDERAVEPVREEKSIGAEETFAEDVRDPDVLHTEFLRLAHRVAERLRRAGKLAGTVAIKVRYEDFRTVSRSRRLPQASSSAVALAESATGLFDALWRDGDAIRLVGLRAEQFSGGAGVQFSFERSDANWESAEAAMDRIRDRFADSGVKPATLLNRPAGGARAPEEKSDG</sequence>
<keyword evidence="4" id="KW-0515">Mutator protein</keyword>
<feature type="binding site" evidence="4">
    <location>
        <position position="108"/>
    </location>
    <ligand>
        <name>Mg(2+)</name>
        <dbReference type="ChEBI" id="CHEBI:18420"/>
    </ligand>
</feature>
<dbReference type="HAMAP" id="MF_01113">
    <property type="entry name" value="DNApol_IV"/>
    <property type="match status" value="1"/>
</dbReference>
<comment type="function">
    <text evidence="2 4">Poorly processive, error-prone DNA polymerase involved in untargeted mutagenesis. Copies undamaged DNA at stalled replication forks, which arise in vivo from mismatched or misaligned primer ends. These misaligned primers can be extended by PolIV. Exhibits no 3'-5' exonuclease (proofreading) activity. May be involved in translesional synthesis, in conjunction with the beta clamp from PolIII.</text>
</comment>
<dbReference type="InterPro" id="IPR022880">
    <property type="entry name" value="DNApol_IV"/>
</dbReference>
<dbReference type="Proteomes" id="UP000642819">
    <property type="component" value="Unassembled WGS sequence"/>
</dbReference>
<keyword evidence="4" id="KW-0234">DNA repair</keyword>
<dbReference type="Pfam" id="PF00817">
    <property type="entry name" value="IMS"/>
    <property type="match status" value="1"/>
</dbReference>
<keyword evidence="4" id="KW-0235">DNA replication</keyword>
<proteinExistence type="inferred from homology"/>
<dbReference type="Gene3D" id="1.10.150.20">
    <property type="entry name" value="5' to 3' exonuclease, C-terminal subdomain"/>
    <property type="match status" value="1"/>
</dbReference>
<keyword evidence="4" id="KW-0227">DNA damage</keyword>
<dbReference type="InterPro" id="IPR050116">
    <property type="entry name" value="DNA_polymerase-Y"/>
</dbReference>
<dbReference type="Gene3D" id="3.30.1490.100">
    <property type="entry name" value="DNA polymerase, Y-family, little finger domain"/>
    <property type="match status" value="1"/>
</dbReference>